<feature type="coiled-coil region" evidence="1">
    <location>
        <begin position="474"/>
        <end position="515"/>
    </location>
</feature>
<accession>A0ABD1FFT2</accession>
<dbReference type="AlphaFoldDB" id="A0ABD1FFT2"/>
<name>A0ABD1FFT2_HYPHA</name>
<keyword evidence="1" id="KW-0175">Coiled coil</keyword>
<evidence type="ECO:0000313" key="3">
    <source>
        <dbReference type="EMBL" id="KAL1518140.1"/>
    </source>
</evidence>
<dbReference type="EMBL" id="JBDJPC010000001">
    <property type="protein sequence ID" value="KAL1518140.1"/>
    <property type="molecule type" value="Genomic_DNA"/>
</dbReference>
<feature type="region of interest" description="Disordered" evidence="2">
    <location>
        <begin position="92"/>
        <end position="133"/>
    </location>
</feature>
<comment type="caution">
    <text evidence="3">The sequence shown here is derived from an EMBL/GenBank/DDBJ whole genome shotgun (WGS) entry which is preliminary data.</text>
</comment>
<gene>
    <name evidence="3" type="ORF">ABEB36_001810</name>
</gene>
<evidence type="ECO:0000313" key="4">
    <source>
        <dbReference type="Proteomes" id="UP001566132"/>
    </source>
</evidence>
<feature type="compositionally biased region" description="Basic residues" evidence="2">
    <location>
        <begin position="21"/>
        <end position="31"/>
    </location>
</feature>
<reference evidence="3 4" key="1">
    <citation type="submission" date="2024-05" db="EMBL/GenBank/DDBJ databases">
        <title>Genetic variation in Jamaican populations of the coffee berry borer (Hypothenemus hampei).</title>
        <authorList>
            <person name="Errbii M."/>
            <person name="Myrie A."/>
        </authorList>
    </citation>
    <scope>NUCLEOTIDE SEQUENCE [LARGE SCALE GENOMIC DNA]</scope>
    <source>
        <strain evidence="3">JA-Hopewell-2020-01-JO</strain>
        <tissue evidence="3">Whole body</tissue>
    </source>
</reference>
<feature type="region of interest" description="Disordered" evidence="2">
    <location>
        <begin position="210"/>
        <end position="235"/>
    </location>
</feature>
<dbReference type="Proteomes" id="UP001566132">
    <property type="component" value="Unassembled WGS sequence"/>
</dbReference>
<feature type="region of interest" description="Disordered" evidence="2">
    <location>
        <begin position="1"/>
        <end position="46"/>
    </location>
</feature>
<organism evidence="3 4">
    <name type="scientific">Hypothenemus hampei</name>
    <name type="common">Coffee berry borer</name>
    <dbReference type="NCBI Taxonomy" id="57062"/>
    <lineage>
        <taxon>Eukaryota</taxon>
        <taxon>Metazoa</taxon>
        <taxon>Ecdysozoa</taxon>
        <taxon>Arthropoda</taxon>
        <taxon>Hexapoda</taxon>
        <taxon>Insecta</taxon>
        <taxon>Pterygota</taxon>
        <taxon>Neoptera</taxon>
        <taxon>Endopterygota</taxon>
        <taxon>Coleoptera</taxon>
        <taxon>Polyphaga</taxon>
        <taxon>Cucujiformia</taxon>
        <taxon>Curculionidae</taxon>
        <taxon>Scolytinae</taxon>
        <taxon>Hypothenemus</taxon>
    </lineage>
</organism>
<evidence type="ECO:0000256" key="2">
    <source>
        <dbReference type="SAM" id="MobiDB-lite"/>
    </source>
</evidence>
<protein>
    <submittedName>
        <fullName evidence="3">Uncharacterized protein</fullName>
    </submittedName>
</protein>
<keyword evidence="4" id="KW-1185">Reference proteome</keyword>
<sequence length="572" mass="64430">MGQCASNKRNKENRLNIKTIISHKKSKKNKKMDRDKSTRNPDKIYPLTMENTNKQMDKKLTKGMAMSFGFKRRPTPMTNNKTPVAWEAASPEIPDANGNQNGHTTISKNPHKMASSAKLPCTPRSRSEGRQLPTMPRQSYEKFTFQTTRLPQPEPIRLIETKTAKTIANNNKRSAQMLKRFEEASSVTFSTPSAESTFIGENFRYIDQSDSSSLQERLSDNESTPSTKGHAPWTPNYVKSNLFQVRKLLDNPDSSCDQDGGEAMADDIPLSPEKSDKRLTLCEEDPKFAAVIINNNTSALLDDEILSPVDSLLSPLSEKLNFVVDNVKPIVSKQSPPGSPSNACSFSLSDDKEDFLIDDEIADQPELLFEDCQIKRSSRESTDIDSEDLMMDFDGNDLWEGRQLSTPLRRGFLETPEQSPRKDSLILTKANHSEIQKDIIGIRTMLLTLKKVLNESDSEFIPLKVDGLEEDNNNNEIRLELADLRRQILFLQGQLEDKEKAVSELQKKIDTLSIKEQPVISEKSNIVYSNAATQTERSRPLSTGVFSLTTTPVEETSQASHRQQSLFRLPVK</sequence>
<feature type="region of interest" description="Disordered" evidence="2">
    <location>
        <begin position="552"/>
        <end position="572"/>
    </location>
</feature>
<evidence type="ECO:0000256" key="1">
    <source>
        <dbReference type="SAM" id="Coils"/>
    </source>
</evidence>
<feature type="compositionally biased region" description="Basic and acidic residues" evidence="2">
    <location>
        <begin position="32"/>
        <end position="42"/>
    </location>
</feature>
<proteinExistence type="predicted"/>
<feature type="compositionally biased region" description="Polar residues" evidence="2">
    <location>
        <begin position="210"/>
        <end position="227"/>
    </location>
</feature>
<feature type="compositionally biased region" description="Polar residues" evidence="2">
    <location>
        <begin position="552"/>
        <end position="566"/>
    </location>
</feature>
<feature type="compositionally biased region" description="Polar residues" evidence="2">
    <location>
        <begin position="97"/>
        <end position="108"/>
    </location>
</feature>